<dbReference type="EMBL" id="NPIB01000021">
    <property type="protein sequence ID" value="PLC56964.1"/>
    <property type="molecule type" value="Genomic_DNA"/>
</dbReference>
<name>A0A2N4UPM5_9GAMM</name>
<evidence type="ECO:0000313" key="2">
    <source>
        <dbReference type="EMBL" id="PLC56964.1"/>
    </source>
</evidence>
<dbReference type="InterPro" id="IPR003615">
    <property type="entry name" value="HNH_nuc"/>
</dbReference>
<comment type="caution">
    <text evidence="2">The sequence shown here is derived from an EMBL/GenBank/DDBJ whole genome shotgun (WGS) entry which is preliminary data.</text>
</comment>
<evidence type="ECO:0000259" key="1">
    <source>
        <dbReference type="Pfam" id="PF13391"/>
    </source>
</evidence>
<dbReference type="Proteomes" id="UP000234420">
    <property type="component" value="Unassembled WGS sequence"/>
</dbReference>
<reference evidence="2 3" key="1">
    <citation type="journal article" date="2018" name="Syst. Appl. Microbiol.">
        <title>Photobacterium carnosum sp. nov., isolated from spoiled modified atmosphere packaged poultry meat.</title>
        <authorList>
            <person name="Hilgarth M."/>
            <person name="Fuertes S."/>
            <person name="Ehrmann M."/>
            <person name="Vogel R.F."/>
        </authorList>
    </citation>
    <scope>NUCLEOTIDE SEQUENCE [LARGE SCALE GENOMIC DNA]</scope>
    <source>
        <strain evidence="2 3">TMW 2.2021</strain>
    </source>
</reference>
<gene>
    <name evidence="2" type="ORF">CIK00_15220</name>
</gene>
<sequence>MSLLTIPLPFFSYSDGKEEYKYHVSQQGIDVKLFFVETNLEYNRFFAWGSTLKNNNNNDVIIIRLLSRDDYRASYSARFYVKTKSLNKNTLDISIAHQMKLLIKRNELQPIALLSDQEQSAANDIAVINADETIRETEKKRLISARIGQGKYRSDLLMEWQGCAVTGCTDEALLVASHIKPWSRSTNEERLDPNNGLLLVATLDKAFDRYLISFNDDGTILISKAFKDYALVGITSDIKIKTKQEHAKYLVDHRQQFENLQAI</sequence>
<dbReference type="Pfam" id="PF13391">
    <property type="entry name" value="HNH_2"/>
    <property type="match status" value="1"/>
</dbReference>
<keyword evidence="2" id="KW-0378">Hydrolase</keyword>
<keyword evidence="2" id="KW-0255">Endonuclease</keyword>
<feature type="domain" description="HNH nuclease" evidence="1">
    <location>
        <begin position="163"/>
        <end position="215"/>
    </location>
</feature>
<keyword evidence="3" id="KW-1185">Reference proteome</keyword>
<dbReference type="AlphaFoldDB" id="A0A2N4UPM5"/>
<evidence type="ECO:0000313" key="3">
    <source>
        <dbReference type="Proteomes" id="UP000234420"/>
    </source>
</evidence>
<keyword evidence="2" id="KW-0540">Nuclease</keyword>
<organism evidence="2 3">
    <name type="scientific">Photobacterium carnosum</name>
    <dbReference type="NCBI Taxonomy" id="2023717"/>
    <lineage>
        <taxon>Bacteria</taxon>
        <taxon>Pseudomonadati</taxon>
        <taxon>Pseudomonadota</taxon>
        <taxon>Gammaproteobacteria</taxon>
        <taxon>Vibrionales</taxon>
        <taxon>Vibrionaceae</taxon>
        <taxon>Photobacterium</taxon>
    </lineage>
</organism>
<accession>A0A2N4UPM5</accession>
<proteinExistence type="predicted"/>
<dbReference type="RefSeq" id="WP_065208031.1">
    <property type="nucleotide sequence ID" value="NZ_JABJXE010000011.1"/>
</dbReference>
<protein>
    <submittedName>
        <fullName evidence="2">HNH endonuclease</fullName>
    </submittedName>
</protein>
<dbReference type="GO" id="GO:0004519">
    <property type="term" value="F:endonuclease activity"/>
    <property type="evidence" value="ECO:0007669"/>
    <property type="project" value="UniProtKB-KW"/>
</dbReference>